<protein>
    <submittedName>
        <fullName evidence="1">Uncharacterized protein</fullName>
    </submittedName>
</protein>
<dbReference type="Proteomes" id="UP000320176">
    <property type="component" value="Unassembled WGS sequence"/>
</dbReference>
<sequence>MTCSRPSLRFDPTMNLGKIALYLAFLSSLEFAVATEVDFNCDIRPILSDNCLLCG</sequence>
<comment type="caution">
    <text evidence="1">The sequence shown here is derived from an EMBL/GenBank/DDBJ whole genome shotgun (WGS) entry which is preliminary data.</text>
</comment>
<proteinExistence type="predicted"/>
<name>A0A5C6B3Y1_9BACT</name>
<gene>
    <name evidence="1" type="ORF">Pla52n_19830</name>
</gene>
<dbReference type="AlphaFoldDB" id="A0A5C6B3Y1"/>
<keyword evidence="2" id="KW-1185">Reference proteome</keyword>
<organism evidence="1 2">
    <name type="scientific">Stieleria varia</name>
    <dbReference type="NCBI Taxonomy" id="2528005"/>
    <lineage>
        <taxon>Bacteria</taxon>
        <taxon>Pseudomonadati</taxon>
        <taxon>Planctomycetota</taxon>
        <taxon>Planctomycetia</taxon>
        <taxon>Pirellulales</taxon>
        <taxon>Pirellulaceae</taxon>
        <taxon>Stieleria</taxon>
    </lineage>
</organism>
<accession>A0A5C6B3Y1</accession>
<reference evidence="1 2" key="1">
    <citation type="submission" date="2019-02" db="EMBL/GenBank/DDBJ databases">
        <title>Deep-cultivation of Planctomycetes and their phenomic and genomic characterization uncovers novel biology.</title>
        <authorList>
            <person name="Wiegand S."/>
            <person name="Jogler M."/>
            <person name="Boedeker C."/>
            <person name="Pinto D."/>
            <person name="Vollmers J."/>
            <person name="Rivas-Marin E."/>
            <person name="Kohn T."/>
            <person name="Peeters S.H."/>
            <person name="Heuer A."/>
            <person name="Rast P."/>
            <person name="Oberbeckmann S."/>
            <person name="Bunk B."/>
            <person name="Jeske O."/>
            <person name="Meyerdierks A."/>
            <person name="Storesund J.E."/>
            <person name="Kallscheuer N."/>
            <person name="Luecker S."/>
            <person name="Lage O.M."/>
            <person name="Pohl T."/>
            <person name="Merkel B.J."/>
            <person name="Hornburger P."/>
            <person name="Mueller R.-W."/>
            <person name="Bruemmer F."/>
            <person name="Labrenz M."/>
            <person name="Spormann A.M."/>
            <person name="Op Den Camp H."/>
            <person name="Overmann J."/>
            <person name="Amann R."/>
            <person name="Jetten M.S.M."/>
            <person name="Mascher T."/>
            <person name="Medema M.H."/>
            <person name="Devos D.P."/>
            <person name="Kaster A.-K."/>
            <person name="Ovreas L."/>
            <person name="Rohde M."/>
            <person name="Galperin M.Y."/>
            <person name="Jogler C."/>
        </authorList>
    </citation>
    <scope>NUCLEOTIDE SEQUENCE [LARGE SCALE GENOMIC DNA]</scope>
    <source>
        <strain evidence="1 2">Pla52n</strain>
    </source>
</reference>
<evidence type="ECO:0000313" key="1">
    <source>
        <dbReference type="EMBL" id="TWU06262.1"/>
    </source>
</evidence>
<dbReference type="EMBL" id="SJPN01000002">
    <property type="protein sequence ID" value="TWU06262.1"/>
    <property type="molecule type" value="Genomic_DNA"/>
</dbReference>
<evidence type="ECO:0000313" key="2">
    <source>
        <dbReference type="Proteomes" id="UP000320176"/>
    </source>
</evidence>